<comment type="caution">
    <text evidence="1">The sequence shown here is derived from an EMBL/GenBank/DDBJ whole genome shotgun (WGS) entry which is preliminary data.</text>
</comment>
<sequence>MKTRDTLKIIIRSVNDFICDLAENDIEKLSSGDYTISYKIVKLKNKNIDKIDILSETSFLEIIDLLDKCSSRLEGLNIIDNKFKSKLEIEKFAKFIDVAVMKSDKVDKIKNNIVESTVGARIRSEAIQKKEI</sequence>
<name>A0AB73Q1N0_YERKR</name>
<gene>
    <name evidence="1" type="ORF">CBW52_14960</name>
</gene>
<reference evidence="1 2" key="1">
    <citation type="submission" date="2017-05" db="EMBL/GenBank/DDBJ databases">
        <title>Whole genome sequencing of Yersinia kristensenii.</title>
        <authorList>
            <person name="Campioni F."/>
        </authorList>
    </citation>
    <scope>NUCLEOTIDE SEQUENCE [LARGE SCALE GENOMIC DNA]</scope>
    <source>
        <strain evidence="1 2">CFSAN060538</strain>
    </source>
</reference>
<dbReference type="AlphaFoldDB" id="A0AB73Q1N0"/>
<protein>
    <submittedName>
        <fullName evidence="1">Uncharacterized protein</fullName>
    </submittedName>
</protein>
<dbReference type="EMBL" id="NHOG01000017">
    <property type="protein sequence ID" value="OVZ79556.1"/>
    <property type="molecule type" value="Genomic_DNA"/>
</dbReference>
<proteinExistence type="predicted"/>
<evidence type="ECO:0000313" key="1">
    <source>
        <dbReference type="EMBL" id="OVZ79556.1"/>
    </source>
</evidence>
<dbReference type="RefSeq" id="WP_087795511.1">
    <property type="nucleotide sequence ID" value="NZ_CAWNET010000009.1"/>
</dbReference>
<keyword evidence="2" id="KW-1185">Reference proteome</keyword>
<organism evidence="1 2">
    <name type="scientific">Yersinia kristensenii</name>
    <dbReference type="NCBI Taxonomy" id="28152"/>
    <lineage>
        <taxon>Bacteria</taxon>
        <taxon>Pseudomonadati</taxon>
        <taxon>Pseudomonadota</taxon>
        <taxon>Gammaproteobacteria</taxon>
        <taxon>Enterobacterales</taxon>
        <taxon>Yersiniaceae</taxon>
        <taxon>Yersinia</taxon>
    </lineage>
</organism>
<accession>A0AB73Q1N0</accession>
<evidence type="ECO:0000313" key="2">
    <source>
        <dbReference type="Proteomes" id="UP000195840"/>
    </source>
</evidence>
<dbReference type="Proteomes" id="UP000195840">
    <property type="component" value="Unassembled WGS sequence"/>
</dbReference>